<dbReference type="SMART" id="SM00736">
    <property type="entry name" value="CADG"/>
    <property type="match status" value="1"/>
</dbReference>
<evidence type="ECO:0000256" key="9">
    <source>
        <dbReference type="ARBA" id="ARBA00023136"/>
    </source>
</evidence>
<dbReference type="Ensembl" id="ENSFTIT00000013084.1">
    <property type="protein sequence ID" value="ENSFTIP00000012547.1"/>
    <property type="gene ID" value="ENSFTIG00000008395.1"/>
</dbReference>
<name>A0A8C4UHA4_FALTI</name>
<comment type="function">
    <text evidence="1">Component of the sarcoglycan complex, a subcomplex of the dystrophin-glycoprotein complex which forms a link between the F-actin cytoskeleton and the extracellular matrix.</text>
</comment>
<evidence type="ECO:0000256" key="3">
    <source>
        <dbReference type="ARBA" id="ARBA00004513"/>
    </source>
</evidence>
<evidence type="ECO:0000256" key="12">
    <source>
        <dbReference type="SAM" id="MobiDB-lite"/>
    </source>
</evidence>
<dbReference type="PANTHER" id="PTHR10132:SF16">
    <property type="entry name" value="ALPHA-SARCOGLYCAN"/>
    <property type="match status" value="1"/>
</dbReference>
<keyword evidence="14" id="KW-0732">Signal</keyword>
<evidence type="ECO:0000256" key="6">
    <source>
        <dbReference type="ARBA" id="ARBA00022490"/>
    </source>
</evidence>
<accession>A0A8C4UHA4</accession>
<proteinExistence type="inferred from homology"/>
<dbReference type="InterPro" id="IPR015919">
    <property type="entry name" value="Cadherin-like_sf"/>
</dbReference>
<reference evidence="16" key="1">
    <citation type="submission" date="2025-08" db="UniProtKB">
        <authorList>
            <consortium name="Ensembl"/>
        </authorList>
    </citation>
    <scope>IDENTIFICATION</scope>
</reference>
<evidence type="ECO:0000256" key="14">
    <source>
        <dbReference type="SAM" id="SignalP"/>
    </source>
</evidence>
<reference evidence="16" key="2">
    <citation type="submission" date="2025-09" db="UniProtKB">
        <authorList>
            <consortium name="Ensembl"/>
        </authorList>
    </citation>
    <scope>IDENTIFICATION</scope>
</reference>
<organism evidence="16 17">
    <name type="scientific">Falco tinnunculus</name>
    <name type="common">Common kestrel</name>
    <dbReference type="NCBI Taxonomy" id="100819"/>
    <lineage>
        <taxon>Eukaryota</taxon>
        <taxon>Metazoa</taxon>
        <taxon>Chordata</taxon>
        <taxon>Craniata</taxon>
        <taxon>Vertebrata</taxon>
        <taxon>Euteleostomi</taxon>
        <taxon>Archelosauria</taxon>
        <taxon>Archosauria</taxon>
        <taxon>Dinosauria</taxon>
        <taxon>Saurischia</taxon>
        <taxon>Theropoda</taxon>
        <taxon>Coelurosauria</taxon>
        <taxon>Aves</taxon>
        <taxon>Neognathae</taxon>
        <taxon>Neoaves</taxon>
        <taxon>Telluraves</taxon>
        <taxon>Australaves</taxon>
        <taxon>Falconiformes</taxon>
        <taxon>Falconidae</taxon>
        <taxon>Falco</taxon>
    </lineage>
</organism>
<dbReference type="InterPro" id="IPR013783">
    <property type="entry name" value="Ig-like_fold"/>
</dbReference>
<sequence length="395" mass="43715">MEVPKLLRAWVLAVMALGESQPTLPNHHVLPNHRVSSETGAIFVHELERELFQDAFLTGHEDDGAAPITFQAHLQDHPDLPRWLRYIQRDPHQPGYLYGCPMATEVGTHTIEVLAYNRHTYETAAQHLVITIFPAPGGEPPYQGEFLVGNRNVEELLPAAMRDIFLQATAGVWERDDLHVINVTSTLDRGGRVPLPIEGRKEGVYVKVGSRGAFSSCLAAATSPQSRFRCSLGQQPLASCYDTFAPHFTIRWCNLTLLQVWPSPTALGPVWGSGVLEEGGDFQPPTEVPPQDLLPGYLVTLLVPLAVAALLCLLLGHLMCCRREGVQKRDLETSDIQLVHHTTIHGDTEELRHMARSRDVPRPLSTLPMFNIRTGQRINPMPGPPDGACVPLLPQ</sequence>
<dbReference type="OMA" id="VGSEQYF"/>
<protein>
    <submittedName>
        <fullName evidence="16">Sarcoglycan alpha</fullName>
    </submittedName>
</protein>
<dbReference type="Proteomes" id="UP000694562">
    <property type="component" value="Unplaced"/>
</dbReference>
<dbReference type="GO" id="GO:0016012">
    <property type="term" value="C:sarcoglycan complex"/>
    <property type="evidence" value="ECO:0007669"/>
    <property type="project" value="InterPro"/>
</dbReference>
<comment type="similarity">
    <text evidence="4">Belongs to the sarcoglycan alpha/epsilon family.</text>
</comment>
<comment type="subcellular location">
    <subcellularLocation>
        <location evidence="3">Cell membrane</location>
        <location evidence="3">Sarcolemma</location>
        <topology evidence="3">Single-pass membrane protein</topology>
    </subcellularLocation>
    <subcellularLocation>
        <location evidence="2">Cytoplasm</location>
        <location evidence="2">Cytoskeleton</location>
    </subcellularLocation>
</comment>
<evidence type="ECO:0000256" key="4">
    <source>
        <dbReference type="ARBA" id="ARBA00007721"/>
    </source>
</evidence>
<dbReference type="GO" id="GO:0005856">
    <property type="term" value="C:cytoskeleton"/>
    <property type="evidence" value="ECO:0007669"/>
    <property type="project" value="UniProtKB-SubCell"/>
</dbReference>
<keyword evidence="11" id="KW-0206">Cytoskeleton</keyword>
<dbReference type="InterPro" id="IPR008908">
    <property type="entry name" value="Sarcoglycan_alpha/epsilon"/>
</dbReference>
<evidence type="ECO:0000256" key="5">
    <source>
        <dbReference type="ARBA" id="ARBA00022475"/>
    </source>
</evidence>
<evidence type="ECO:0000256" key="8">
    <source>
        <dbReference type="ARBA" id="ARBA00022989"/>
    </source>
</evidence>
<keyword evidence="17" id="KW-1185">Reference proteome</keyword>
<keyword evidence="5" id="KW-1003">Cell membrane</keyword>
<dbReference type="InterPro" id="IPR006644">
    <property type="entry name" value="Cadg"/>
</dbReference>
<feature type="transmembrane region" description="Helical" evidence="13">
    <location>
        <begin position="294"/>
        <end position="319"/>
    </location>
</feature>
<evidence type="ECO:0000313" key="17">
    <source>
        <dbReference type="Proteomes" id="UP000694562"/>
    </source>
</evidence>
<dbReference type="Pfam" id="PF05510">
    <property type="entry name" value="Sarcoglycan_2"/>
    <property type="match status" value="1"/>
</dbReference>
<dbReference type="OrthoDB" id="10019906at2759"/>
<keyword evidence="7 13" id="KW-0812">Transmembrane</keyword>
<keyword evidence="8 13" id="KW-1133">Transmembrane helix</keyword>
<feature type="domain" description="Dystroglycan-type cadherin-like" evidence="15">
    <location>
        <begin position="34"/>
        <end position="139"/>
    </location>
</feature>
<dbReference type="Gene3D" id="2.60.40.10">
    <property type="entry name" value="Immunoglobulins"/>
    <property type="match status" value="1"/>
</dbReference>
<keyword evidence="9 13" id="KW-0472">Membrane</keyword>
<evidence type="ECO:0000256" key="11">
    <source>
        <dbReference type="ARBA" id="ARBA00023212"/>
    </source>
</evidence>
<dbReference type="AlphaFoldDB" id="A0A8C4UHA4"/>
<dbReference type="InterPro" id="IPR048347">
    <property type="entry name" value="Sarcoglycan_C"/>
</dbReference>
<evidence type="ECO:0000256" key="7">
    <source>
        <dbReference type="ARBA" id="ARBA00022692"/>
    </source>
</evidence>
<dbReference type="GO" id="GO:0005509">
    <property type="term" value="F:calcium ion binding"/>
    <property type="evidence" value="ECO:0007669"/>
    <property type="project" value="InterPro"/>
</dbReference>
<evidence type="ECO:0000313" key="16">
    <source>
        <dbReference type="Ensembl" id="ENSFTIP00000012547.1"/>
    </source>
</evidence>
<dbReference type="InterPro" id="IPR048346">
    <property type="entry name" value="Sarcoglycan_N"/>
</dbReference>
<dbReference type="PANTHER" id="PTHR10132">
    <property type="entry name" value="ALPHA-/EPSILON-SARCOGLYCAN FAMILY MEMBER"/>
    <property type="match status" value="1"/>
</dbReference>
<feature type="region of interest" description="Disordered" evidence="12">
    <location>
        <begin position="376"/>
        <end position="395"/>
    </location>
</feature>
<evidence type="ECO:0000259" key="15">
    <source>
        <dbReference type="SMART" id="SM00736"/>
    </source>
</evidence>
<keyword evidence="6" id="KW-0963">Cytoplasm</keyword>
<feature type="signal peptide" evidence="14">
    <location>
        <begin position="1"/>
        <end position="20"/>
    </location>
</feature>
<evidence type="ECO:0000256" key="13">
    <source>
        <dbReference type="SAM" id="Phobius"/>
    </source>
</evidence>
<dbReference type="Pfam" id="PF20989">
    <property type="entry name" value="Sarcoglycan_2_C"/>
    <property type="match status" value="1"/>
</dbReference>
<dbReference type="GO" id="GO:0042383">
    <property type="term" value="C:sarcolemma"/>
    <property type="evidence" value="ECO:0007669"/>
    <property type="project" value="UniProtKB-SubCell"/>
</dbReference>
<keyword evidence="10" id="KW-0325">Glycoprotein</keyword>
<dbReference type="SUPFAM" id="SSF49313">
    <property type="entry name" value="Cadherin-like"/>
    <property type="match status" value="1"/>
</dbReference>
<evidence type="ECO:0000256" key="10">
    <source>
        <dbReference type="ARBA" id="ARBA00023180"/>
    </source>
</evidence>
<feature type="chain" id="PRO_5033998737" evidence="14">
    <location>
        <begin position="21"/>
        <end position="395"/>
    </location>
</feature>
<evidence type="ECO:0000256" key="1">
    <source>
        <dbReference type="ARBA" id="ARBA00002860"/>
    </source>
</evidence>
<evidence type="ECO:0000256" key="2">
    <source>
        <dbReference type="ARBA" id="ARBA00004245"/>
    </source>
</evidence>